<gene>
    <name evidence="1" type="ORF">BJ138DRAFT_1119844</name>
</gene>
<accession>A0ACB7ZS73</accession>
<sequence>MDYLVKVHESQIADGLTPEQVKFTTSLPKLRDASVAAIVDVYNFMNGLVGRDLVKKAWERCIAKGWNLSGDFLTSKKAHSALNEYLRTHPKLRDEIQNRTGVVHGFEDNELISMDDEDDSDVPSSAVIEDALGITGLDSDFVDRWIQWGDDENIWAWNNGEKWGDDLPTISDD</sequence>
<protein>
    <submittedName>
        <fullName evidence="1">Uncharacterized protein</fullName>
    </submittedName>
</protein>
<evidence type="ECO:0000313" key="1">
    <source>
        <dbReference type="EMBL" id="KAH7903996.1"/>
    </source>
</evidence>
<reference evidence="1" key="1">
    <citation type="journal article" date="2021" name="New Phytol.">
        <title>Evolutionary innovations through gain and loss of genes in the ectomycorrhizal Boletales.</title>
        <authorList>
            <person name="Wu G."/>
            <person name="Miyauchi S."/>
            <person name="Morin E."/>
            <person name="Kuo A."/>
            <person name="Drula E."/>
            <person name="Varga T."/>
            <person name="Kohler A."/>
            <person name="Feng B."/>
            <person name="Cao Y."/>
            <person name="Lipzen A."/>
            <person name="Daum C."/>
            <person name="Hundley H."/>
            <person name="Pangilinan J."/>
            <person name="Johnson J."/>
            <person name="Barry K."/>
            <person name="LaButti K."/>
            <person name="Ng V."/>
            <person name="Ahrendt S."/>
            <person name="Min B."/>
            <person name="Choi I.G."/>
            <person name="Park H."/>
            <person name="Plett J.M."/>
            <person name="Magnuson J."/>
            <person name="Spatafora J.W."/>
            <person name="Nagy L.G."/>
            <person name="Henrissat B."/>
            <person name="Grigoriev I.V."/>
            <person name="Yang Z.L."/>
            <person name="Xu J."/>
            <person name="Martin F.M."/>
        </authorList>
    </citation>
    <scope>NUCLEOTIDE SEQUENCE</scope>
    <source>
        <strain evidence="1">ATCC 28755</strain>
    </source>
</reference>
<dbReference type="Proteomes" id="UP000790377">
    <property type="component" value="Unassembled WGS sequence"/>
</dbReference>
<comment type="caution">
    <text evidence="1">The sequence shown here is derived from an EMBL/GenBank/DDBJ whole genome shotgun (WGS) entry which is preliminary data.</text>
</comment>
<evidence type="ECO:0000313" key="2">
    <source>
        <dbReference type="Proteomes" id="UP000790377"/>
    </source>
</evidence>
<proteinExistence type="predicted"/>
<name>A0ACB7ZS73_9AGAM</name>
<dbReference type="EMBL" id="MU268658">
    <property type="protein sequence ID" value="KAH7903996.1"/>
    <property type="molecule type" value="Genomic_DNA"/>
</dbReference>
<organism evidence="1 2">
    <name type="scientific">Hygrophoropsis aurantiaca</name>
    <dbReference type="NCBI Taxonomy" id="72124"/>
    <lineage>
        <taxon>Eukaryota</taxon>
        <taxon>Fungi</taxon>
        <taxon>Dikarya</taxon>
        <taxon>Basidiomycota</taxon>
        <taxon>Agaricomycotina</taxon>
        <taxon>Agaricomycetes</taxon>
        <taxon>Agaricomycetidae</taxon>
        <taxon>Boletales</taxon>
        <taxon>Coniophorineae</taxon>
        <taxon>Hygrophoropsidaceae</taxon>
        <taxon>Hygrophoropsis</taxon>
    </lineage>
</organism>
<keyword evidence="2" id="KW-1185">Reference proteome</keyword>